<evidence type="ECO:0000313" key="3">
    <source>
        <dbReference type="EMBL" id="KAF9618525.1"/>
    </source>
</evidence>
<feature type="domain" description="F-box associated beta-propeller type 1" evidence="1">
    <location>
        <begin position="38"/>
        <end position="190"/>
    </location>
</feature>
<evidence type="ECO:0000259" key="1">
    <source>
        <dbReference type="Pfam" id="PF07734"/>
    </source>
</evidence>
<gene>
    <name evidence="3" type="ORF">IFM89_002220</name>
</gene>
<dbReference type="InterPro" id="IPR050796">
    <property type="entry name" value="SCF_F-box_component"/>
</dbReference>
<proteinExistence type="predicted"/>
<comment type="caution">
    <text evidence="3">The sequence shown here is derived from an EMBL/GenBank/DDBJ whole genome shotgun (WGS) entry which is preliminary data.</text>
</comment>
<dbReference type="NCBIfam" id="TIGR01640">
    <property type="entry name" value="F_box_assoc_1"/>
    <property type="match status" value="2"/>
</dbReference>
<keyword evidence="4" id="KW-1185">Reference proteome</keyword>
<evidence type="ECO:0000313" key="4">
    <source>
        <dbReference type="Proteomes" id="UP000631114"/>
    </source>
</evidence>
<name>A0A835III4_9MAGN</name>
<dbReference type="InterPro" id="IPR006527">
    <property type="entry name" value="F-box-assoc_dom_typ1"/>
</dbReference>
<dbReference type="Pfam" id="PF08268">
    <property type="entry name" value="FBA_3"/>
    <property type="match status" value="1"/>
</dbReference>
<dbReference type="Proteomes" id="UP000631114">
    <property type="component" value="Unassembled WGS sequence"/>
</dbReference>
<dbReference type="InterPro" id="IPR013187">
    <property type="entry name" value="F-box-assoc_dom_typ3"/>
</dbReference>
<accession>A0A835III4</accession>
<organism evidence="3 4">
    <name type="scientific">Coptis chinensis</name>
    <dbReference type="NCBI Taxonomy" id="261450"/>
    <lineage>
        <taxon>Eukaryota</taxon>
        <taxon>Viridiplantae</taxon>
        <taxon>Streptophyta</taxon>
        <taxon>Embryophyta</taxon>
        <taxon>Tracheophyta</taxon>
        <taxon>Spermatophyta</taxon>
        <taxon>Magnoliopsida</taxon>
        <taxon>Ranunculales</taxon>
        <taxon>Ranunculaceae</taxon>
        <taxon>Coptidoideae</taxon>
        <taxon>Coptis</taxon>
    </lineage>
</organism>
<reference evidence="3 4" key="1">
    <citation type="submission" date="2020-10" db="EMBL/GenBank/DDBJ databases">
        <title>The Coptis chinensis genome and diversification of protoberbering-type alkaloids.</title>
        <authorList>
            <person name="Wang B."/>
            <person name="Shu S."/>
            <person name="Song C."/>
            <person name="Liu Y."/>
        </authorList>
    </citation>
    <scope>NUCLEOTIDE SEQUENCE [LARGE SCALE GENOMIC DNA]</scope>
    <source>
        <strain evidence="3">HL-2020</strain>
        <tissue evidence="3">Leaf</tissue>
    </source>
</reference>
<feature type="domain" description="F-box associated beta-propeller type 3" evidence="2">
    <location>
        <begin position="203"/>
        <end position="436"/>
    </location>
</feature>
<dbReference type="InterPro" id="IPR017451">
    <property type="entry name" value="F-box-assoc_interact_dom"/>
</dbReference>
<dbReference type="Pfam" id="PF07734">
    <property type="entry name" value="FBA_1"/>
    <property type="match status" value="1"/>
</dbReference>
<evidence type="ECO:0000259" key="2">
    <source>
        <dbReference type="Pfam" id="PF08268"/>
    </source>
</evidence>
<dbReference type="PANTHER" id="PTHR31672:SF13">
    <property type="entry name" value="F-BOX PROTEIN CPR30-LIKE"/>
    <property type="match status" value="1"/>
</dbReference>
<protein>
    <recommendedName>
        <fullName evidence="5">F-box protein</fullName>
    </recommendedName>
</protein>
<dbReference type="AlphaFoldDB" id="A0A835III4"/>
<dbReference type="OrthoDB" id="591557at2759"/>
<sequence length="506" mass="57180">MMELPLTDEGGGNLISSSDGCITKKSVPKSTIHISSPESTNFGFGLNQATNEYKVVRYDGYGDKSDNNKFRSFVSVCTLSREPSWRTIEPFDQYYTILKDRTAPHVNGALHWLAFRIPLLQSRVILSFDLKEDIFKEIPHPHLTELISNDVHFDAVELGGLLCLFGIQLRVELQIWVMKQRVWPWTKQFKIGLLGVYTPSYYFVHGICNGMVLLRSLDNLYIWNPLTRDYIHFRCCPPESTIPLGHSMCLNFGFGLNQATNEYKVVRYVGYRDKSDNNKFRSYVSVCTLTSLSREPSWRTIEPFDQYHTRLKDCTPPLVNGALHWLAIRILLPQSRVILSFDLKEEVFKEIPHPHPTELIFKDVYLELVELGGLLCMFGIQFGVELQIWVMKQYGVNGSWTKQFKIGLLGVCGSLEYLRPVGVANSGEIILIQSSEASSHPNLSVDSIITGHSGSWTAKVCSKMTDKPAGGALHASSGSLSFHLRVIRARVVTRGLNHSGLAQKQM</sequence>
<evidence type="ECO:0008006" key="5">
    <source>
        <dbReference type="Google" id="ProtNLM"/>
    </source>
</evidence>
<dbReference type="EMBL" id="JADFTS010000002">
    <property type="protein sequence ID" value="KAF9618525.1"/>
    <property type="molecule type" value="Genomic_DNA"/>
</dbReference>
<dbReference type="PANTHER" id="PTHR31672">
    <property type="entry name" value="BNACNNG10540D PROTEIN"/>
    <property type="match status" value="1"/>
</dbReference>